<dbReference type="STRING" id="930117.SAMN05216225_101042"/>
<keyword evidence="3" id="KW-1185">Reference proteome</keyword>
<evidence type="ECO:0000313" key="2">
    <source>
        <dbReference type="EMBL" id="SHF95359.1"/>
    </source>
</evidence>
<dbReference type="OrthoDB" id="1849839at2"/>
<dbReference type="PROSITE" id="PS51257">
    <property type="entry name" value="PROKAR_LIPOPROTEIN"/>
    <property type="match status" value="1"/>
</dbReference>
<gene>
    <name evidence="2" type="ORF">SAMN05216225_101042</name>
</gene>
<feature type="signal peptide" evidence="1">
    <location>
        <begin position="1"/>
        <end position="20"/>
    </location>
</feature>
<evidence type="ECO:0008006" key="4">
    <source>
        <dbReference type="Google" id="ProtNLM"/>
    </source>
</evidence>
<dbReference type="Proteomes" id="UP000183988">
    <property type="component" value="Unassembled WGS sequence"/>
</dbReference>
<reference evidence="2 3" key="1">
    <citation type="submission" date="2016-11" db="EMBL/GenBank/DDBJ databases">
        <authorList>
            <person name="Jaros S."/>
            <person name="Januszkiewicz K."/>
            <person name="Wedrychowicz H."/>
        </authorList>
    </citation>
    <scope>NUCLEOTIDE SEQUENCE [LARGE SCALE GENOMIC DNA]</scope>
    <source>
        <strain evidence="2 3">IBRC-M 10683</strain>
    </source>
</reference>
<accession>A0A1M5FV94</accession>
<dbReference type="EMBL" id="FQVW01000010">
    <property type="protein sequence ID" value="SHF95359.1"/>
    <property type="molecule type" value="Genomic_DNA"/>
</dbReference>
<evidence type="ECO:0000313" key="3">
    <source>
        <dbReference type="Proteomes" id="UP000183988"/>
    </source>
</evidence>
<protein>
    <recommendedName>
        <fullName evidence="4">Antigen I/II N-terminal domain-containing protein</fullName>
    </recommendedName>
</protein>
<organism evidence="2 3">
    <name type="scientific">Ornithinibacillus halophilus</name>
    <dbReference type="NCBI Taxonomy" id="930117"/>
    <lineage>
        <taxon>Bacteria</taxon>
        <taxon>Bacillati</taxon>
        <taxon>Bacillota</taxon>
        <taxon>Bacilli</taxon>
        <taxon>Bacillales</taxon>
        <taxon>Bacillaceae</taxon>
        <taxon>Ornithinibacillus</taxon>
    </lineage>
</organism>
<evidence type="ECO:0000256" key="1">
    <source>
        <dbReference type="SAM" id="SignalP"/>
    </source>
</evidence>
<proteinExistence type="predicted"/>
<dbReference type="RefSeq" id="WP_072889244.1">
    <property type="nucleotide sequence ID" value="NZ_FQVW01000010.1"/>
</dbReference>
<keyword evidence="1" id="KW-0732">Signal</keyword>
<dbReference type="AlphaFoldDB" id="A0A1M5FV94"/>
<name>A0A1M5FV94_9BACI</name>
<sequence>MKKLLSILILILLVACQSNDTQSDLEESNKSEKESQLEVDKNLLNVEVTLPPSMFEGDDIDEVIANAKEKGVKEVTQNDDGSLTYKMSKATHREVLDSVKDEINVALDEMETSEDYPSIKEVSANNSFTEFTVEVEKEAYENSLDGFALFGLGIYGGYYQIFNGVDPDDYKVTIYTIDQETQEDIGTLIIPDDLEDLESETGDEE</sequence>
<feature type="chain" id="PRO_5039364367" description="Antigen I/II N-terminal domain-containing protein" evidence="1">
    <location>
        <begin position="21"/>
        <end position="205"/>
    </location>
</feature>